<reference evidence="3" key="1">
    <citation type="submission" date="2017-02" db="EMBL/GenBank/DDBJ databases">
        <title>Complete genome sequence of Cupriavidus necator strain NH9, a 3-chlorobenzoate degrader.</title>
        <authorList>
            <person name="Moriuchi R."/>
            <person name="Dohra H."/>
            <person name="Ogawa N."/>
        </authorList>
    </citation>
    <scope>NUCLEOTIDE SEQUENCE [LARGE SCALE GENOMIC DNA]</scope>
    <source>
        <strain evidence="3">NH9</strain>
    </source>
</reference>
<gene>
    <name evidence="2" type="ORF">BJN34_12770</name>
</gene>
<evidence type="ECO:0000256" key="1">
    <source>
        <dbReference type="SAM" id="MobiDB-lite"/>
    </source>
</evidence>
<feature type="region of interest" description="Disordered" evidence="1">
    <location>
        <begin position="1"/>
        <end position="27"/>
    </location>
</feature>
<organism evidence="2 3">
    <name type="scientific">Cupriavidus necator</name>
    <name type="common">Alcaligenes eutrophus</name>
    <name type="synonym">Ralstonia eutropha</name>
    <dbReference type="NCBI Taxonomy" id="106590"/>
    <lineage>
        <taxon>Bacteria</taxon>
        <taxon>Pseudomonadati</taxon>
        <taxon>Pseudomonadota</taxon>
        <taxon>Betaproteobacteria</taxon>
        <taxon>Burkholderiales</taxon>
        <taxon>Burkholderiaceae</taxon>
        <taxon>Cupriavidus</taxon>
    </lineage>
</organism>
<dbReference type="KEGG" id="cuh:BJN34_12770"/>
<dbReference type="OrthoDB" id="6053181at2"/>
<evidence type="ECO:0000313" key="2">
    <source>
        <dbReference type="EMBL" id="AQV94753.1"/>
    </source>
</evidence>
<name>A0A1U9UQ22_CUPNE</name>
<evidence type="ECO:0000313" key="3">
    <source>
        <dbReference type="Proteomes" id="UP000189627"/>
    </source>
</evidence>
<dbReference type="RefSeq" id="WP_078196945.1">
    <property type="nucleotide sequence ID" value="NZ_CP017757.2"/>
</dbReference>
<accession>A0A1U9UQ22</accession>
<dbReference type="Proteomes" id="UP000189627">
    <property type="component" value="Chromosome 1"/>
</dbReference>
<protein>
    <submittedName>
        <fullName evidence="2">Uncharacterized protein</fullName>
    </submittedName>
</protein>
<dbReference type="AlphaFoldDB" id="A0A1U9UQ22"/>
<dbReference type="EMBL" id="CP017757">
    <property type="protein sequence ID" value="AQV94753.1"/>
    <property type="molecule type" value="Genomic_DNA"/>
</dbReference>
<proteinExistence type="predicted"/>
<sequence length="144" mass="15260">MSTPEPAAELTQLAGGPSIESGSGERQTRITPLKVKEFGPMLSALEPVFTDIGVLPDAMVAGDIVHLFTRHAEALLTAICIGARVERAWLDEQELDVPVNLFADVLSVNRDFFERRLKPVASQLQAMLSGGSTSPSSSSGPATA</sequence>